<feature type="transmembrane region" description="Helical" evidence="10">
    <location>
        <begin position="69"/>
        <end position="91"/>
    </location>
</feature>
<comment type="subcellular location">
    <subcellularLocation>
        <location evidence="1 10">Cell membrane</location>
        <topology evidence="1 10">Multi-pass membrane protein</topology>
    </subcellularLocation>
</comment>
<keyword evidence="12" id="KW-1185">Reference proteome</keyword>
<protein>
    <recommendedName>
        <fullName evidence="10">Fluoride-specific ion channel FluC</fullName>
    </recommendedName>
</protein>
<feature type="transmembrane region" description="Helical" evidence="10">
    <location>
        <begin position="103"/>
        <end position="123"/>
    </location>
</feature>
<keyword evidence="10" id="KW-0813">Transport</keyword>
<keyword evidence="10" id="KW-0406">Ion transport</keyword>
<evidence type="ECO:0000256" key="7">
    <source>
        <dbReference type="ARBA" id="ARBA00035120"/>
    </source>
</evidence>
<sequence length="128" mass="14106">MNELAHPLFVSAGAVAGALSRFYVGFWLTEWLGGTYPIATSVINFSGSFLIGGFAAFFKVHPHLPHGLWLFIGIGFLGGYTTFSTFGLDAYRLFERGDRPWGWLYSLSTVLSGILCCGISYFLGCHFF</sequence>
<proteinExistence type="inferred from homology"/>
<reference evidence="11" key="1">
    <citation type="journal article" date="2022" name="Genome Biol. Evol.">
        <title>A New Gene Family Diagnostic for Intracellular Biomineralization of Amorphous Ca Carbonates by Cyanobacteria.</title>
        <authorList>
            <person name="Benzerara K."/>
            <person name="Duprat E."/>
            <person name="Bitard-Feildel T."/>
            <person name="Caumes G."/>
            <person name="Cassier-Chauvat C."/>
            <person name="Chauvat F."/>
            <person name="Dezi M."/>
            <person name="Diop S.I."/>
            <person name="Gaschignard G."/>
            <person name="Gorgen S."/>
            <person name="Gugger M."/>
            <person name="Lopez-Garcia P."/>
            <person name="Millet M."/>
            <person name="Skouri-Panet F."/>
            <person name="Moreira D."/>
            <person name="Callebaut I."/>
        </authorList>
    </citation>
    <scope>NUCLEOTIDE SEQUENCE</scope>
    <source>
        <strain evidence="11">G9</strain>
    </source>
</reference>
<dbReference type="PANTHER" id="PTHR28259">
    <property type="entry name" value="FLUORIDE EXPORT PROTEIN 1-RELATED"/>
    <property type="match status" value="1"/>
</dbReference>
<dbReference type="PANTHER" id="PTHR28259:SF1">
    <property type="entry name" value="FLUORIDE EXPORT PROTEIN 1-RELATED"/>
    <property type="match status" value="1"/>
</dbReference>
<comment type="caution">
    <text evidence="11">The sequence shown here is derived from an EMBL/GenBank/DDBJ whole genome shotgun (WGS) entry which is preliminary data.</text>
</comment>
<evidence type="ECO:0000256" key="10">
    <source>
        <dbReference type="HAMAP-Rule" id="MF_00454"/>
    </source>
</evidence>
<dbReference type="Pfam" id="PF02537">
    <property type="entry name" value="CRCB"/>
    <property type="match status" value="1"/>
</dbReference>
<dbReference type="InterPro" id="IPR003691">
    <property type="entry name" value="FluC"/>
</dbReference>
<evidence type="ECO:0000256" key="2">
    <source>
        <dbReference type="ARBA" id="ARBA00022475"/>
    </source>
</evidence>
<evidence type="ECO:0000256" key="1">
    <source>
        <dbReference type="ARBA" id="ARBA00004651"/>
    </source>
</evidence>
<feature type="binding site" evidence="10">
    <location>
        <position position="78"/>
    </location>
    <ligand>
        <name>Na(+)</name>
        <dbReference type="ChEBI" id="CHEBI:29101"/>
        <note>structural</note>
    </ligand>
</feature>
<feature type="binding site" evidence="10">
    <location>
        <position position="81"/>
    </location>
    <ligand>
        <name>Na(+)</name>
        <dbReference type="ChEBI" id="CHEBI:29101"/>
        <note>structural</note>
    </ligand>
</feature>
<keyword evidence="4 10" id="KW-1133">Transmembrane helix</keyword>
<dbReference type="EMBL" id="JAKKUT010000005">
    <property type="protein sequence ID" value="MDG2991832.1"/>
    <property type="molecule type" value="Genomic_DNA"/>
</dbReference>
<keyword evidence="6 10" id="KW-0407">Ion channel</keyword>
<dbReference type="RefSeq" id="WP_277867758.1">
    <property type="nucleotide sequence ID" value="NZ_JAKKUT010000005.1"/>
</dbReference>
<dbReference type="HAMAP" id="MF_00454">
    <property type="entry name" value="FluC"/>
    <property type="match status" value="1"/>
</dbReference>
<keyword evidence="10" id="KW-0915">Sodium</keyword>
<organism evidence="11 12">
    <name type="scientific">Candidatus Synechococcus calcipolaris G9</name>
    <dbReference type="NCBI Taxonomy" id="1497997"/>
    <lineage>
        <taxon>Bacteria</taxon>
        <taxon>Bacillati</taxon>
        <taxon>Cyanobacteriota</taxon>
        <taxon>Cyanophyceae</taxon>
        <taxon>Synechococcales</taxon>
        <taxon>Synechococcaceae</taxon>
        <taxon>Synechococcus</taxon>
    </lineage>
</organism>
<comment type="function">
    <text evidence="9 10">Fluoride-specific ion channel. Important for reducing fluoride concentration in the cell, thus reducing its toxicity.</text>
</comment>
<keyword evidence="3 10" id="KW-0812">Transmembrane</keyword>
<comment type="activity regulation">
    <text evidence="10">Na(+) is not transported, but it plays an essential structural role and its presence is essential for fluoride channel function.</text>
</comment>
<keyword evidence="10" id="KW-0479">Metal-binding</keyword>
<evidence type="ECO:0000256" key="5">
    <source>
        <dbReference type="ARBA" id="ARBA00023136"/>
    </source>
</evidence>
<evidence type="ECO:0000256" key="8">
    <source>
        <dbReference type="ARBA" id="ARBA00035585"/>
    </source>
</evidence>
<keyword evidence="5 10" id="KW-0472">Membrane</keyword>
<feature type="transmembrane region" description="Helical" evidence="10">
    <location>
        <begin position="36"/>
        <end position="57"/>
    </location>
</feature>
<evidence type="ECO:0000256" key="4">
    <source>
        <dbReference type="ARBA" id="ARBA00022989"/>
    </source>
</evidence>
<accession>A0ABT6F1X3</accession>
<gene>
    <name evidence="10" type="primary">fluC</name>
    <name evidence="10" type="synonym">crcB</name>
    <name evidence="11" type="ORF">L3556_12955</name>
</gene>
<comment type="catalytic activity">
    <reaction evidence="8">
        <text>fluoride(in) = fluoride(out)</text>
        <dbReference type="Rhea" id="RHEA:76159"/>
        <dbReference type="ChEBI" id="CHEBI:17051"/>
    </reaction>
    <physiologicalReaction direction="left-to-right" evidence="8">
        <dbReference type="Rhea" id="RHEA:76160"/>
    </physiologicalReaction>
</comment>
<evidence type="ECO:0000313" key="11">
    <source>
        <dbReference type="EMBL" id="MDG2991832.1"/>
    </source>
</evidence>
<reference evidence="11" key="2">
    <citation type="submission" date="2022-01" db="EMBL/GenBank/DDBJ databases">
        <authorList>
            <person name="Zivanovic Y."/>
            <person name="Moreira D."/>
            <person name="Lopez-Garcia P."/>
        </authorList>
    </citation>
    <scope>NUCLEOTIDE SEQUENCE</scope>
    <source>
        <strain evidence="11">G9</strain>
    </source>
</reference>
<name>A0ABT6F1X3_9SYNE</name>
<dbReference type="Proteomes" id="UP001154265">
    <property type="component" value="Unassembled WGS sequence"/>
</dbReference>
<evidence type="ECO:0000313" key="12">
    <source>
        <dbReference type="Proteomes" id="UP001154265"/>
    </source>
</evidence>
<comment type="similarity">
    <text evidence="7 10">Belongs to the fluoride channel Fluc/FEX (TC 1.A.43) family.</text>
</comment>
<evidence type="ECO:0000256" key="9">
    <source>
        <dbReference type="ARBA" id="ARBA00049940"/>
    </source>
</evidence>
<evidence type="ECO:0000256" key="3">
    <source>
        <dbReference type="ARBA" id="ARBA00022692"/>
    </source>
</evidence>
<evidence type="ECO:0000256" key="6">
    <source>
        <dbReference type="ARBA" id="ARBA00023303"/>
    </source>
</evidence>
<keyword evidence="2 10" id="KW-1003">Cell membrane</keyword>